<keyword evidence="2" id="KW-1185">Reference proteome</keyword>
<reference evidence="1 2" key="1">
    <citation type="submission" date="2018-03" db="EMBL/GenBank/DDBJ databases">
        <title>Genomic Encyclopedia of Archaeal and Bacterial Type Strains, Phase II (KMG-II): from individual species to whole genera.</title>
        <authorList>
            <person name="Goeker M."/>
        </authorList>
    </citation>
    <scope>NUCLEOTIDE SEQUENCE [LARGE SCALE GENOMIC DNA]</scope>
    <source>
        <strain evidence="1 2">DSM 28229</strain>
    </source>
</reference>
<dbReference type="InterPro" id="IPR008969">
    <property type="entry name" value="CarboxyPept-like_regulatory"/>
</dbReference>
<dbReference type="RefSeq" id="WP_109616387.1">
    <property type="nucleotide sequence ID" value="NZ_QGDO01000001.1"/>
</dbReference>
<dbReference type="AlphaFoldDB" id="A0A315ZJR4"/>
<sequence>MNFKFKIHKRHLGLWSFIFLSLLCLSSEIIGSGSPLKRKVSVELEDASLKEALDALAEQANFDYAFNAKLLAGIYNISISAKNEEVEAVLDELLTKYDLQYRWLGSQLVIYQKKKEKKIVTVSKLYGQVWDASSQQAISGVAIQDQRLGLIGTTKDNGGFSIELPTPNFNLNLSFSHPKYQNKRLKVKLRGDRELQVRMEVDQVALEKEKALLDSLQALQEEQQFLDSLEQALAWTNDTSAVGEISPIVDPVNAFDFSNVSDRTMVKLFLPSNAKEEIDKKYQLQERGAQVSVMPVLGSNFLNGHRSINKFSLNLVSGYSAATDGFELGTVLNINRFGMNGVQVSGLMNVVGGSTSGVQFATLMNYSKLYTQGLQFSFMMNFNRMQVEGMQIAGFSNNIKGEIRGVQLAGINNGSRGGKGVQLAGLWNKTKDDFIGWQFTTISNKAKKDFYGIQTSAFHNEIEGNLYGLQTNLLINSVSDTLKGVQVAPFNIVGNTSKGFQVGGLNRTTTLRGVQLGLVNVADTVESGFSLGVVNFIRNGYTALEAGISSDAIVNLKYKGGTNQLYSILSVGMIDEGIRYGYGLGTAWDLASWMGINFDANAFYDQIDTDILPYTGWTAALEADLYMKLTDHFEIYFGGSFNTHFKGDNYLPTEVALPYKFSHETSRFGQWWSYQGGVRFRF</sequence>
<evidence type="ECO:0000313" key="1">
    <source>
        <dbReference type="EMBL" id="PWJ44924.1"/>
    </source>
</evidence>
<dbReference type="Gene3D" id="3.55.50.30">
    <property type="match status" value="1"/>
</dbReference>
<dbReference type="OrthoDB" id="5505971at2"/>
<dbReference type="Gene3D" id="2.60.40.1120">
    <property type="entry name" value="Carboxypeptidase-like, regulatory domain"/>
    <property type="match status" value="1"/>
</dbReference>
<proteinExistence type="predicted"/>
<dbReference type="Pfam" id="PF13715">
    <property type="entry name" value="CarbopepD_reg_2"/>
    <property type="match status" value="1"/>
</dbReference>
<protein>
    <recommendedName>
        <fullName evidence="3">Carboxypeptidase-like protein</fullName>
    </recommendedName>
</protein>
<dbReference type="SUPFAM" id="SSF49464">
    <property type="entry name" value="Carboxypeptidase regulatory domain-like"/>
    <property type="match status" value="1"/>
</dbReference>
<dbReference type="Proteomes" id="UP000245535">
    <property type="component" value="Unassembled WGS sequence"/>
</dbReference>
<accession>A0A315ZJR4</accession>
<organism evidence="1 2">
    <name type="scientific">Sediminitomix flava</name>
    <dbReference type="NCBI Taxonomy" id="379075"/>
    <lineage>
        <taxon>Bacteria</taxon>
        <taxon>Pseudomonadati</taxon>
        <taxon>Bacteroidota</taxon>
        <taxon>Cytophagia</taxon>
        <taxon>Cytophagales</taxon>
        <taxon>Flammeovirgaceae</taxon>
        <taxon>Sediminitomix</taxon>
    </lineage>
</organism>
<comment type="caution">
    <text evidence="1">The sequence shown here is derived from an EMBL/GenBank/DDBJ whole genome shotgun (WGS) entry which is preliminary data.</text>
</comment>
<evidence type="ECO:0000313" key="2">
    <source>
        <dbReference type="Proteomes" id="UP000245535"/>
    </source>
</evidence>
<gene>
    <name evidence="1" type="ORF">BC781_1011313</name>
</gene>
<dbReference type="EMBL" id="QGDO01000001">
    <property type="protein sequence ID" value="PWJ44924.1"/>
    <property type="molecule type" value="Genomic_DNA"/>
</dbReference>
<evidence type="ECO:0008006" key="3">
    <source>
        <dbReference type="Google" id="ProtNLM"/>
    </source>
</evidence>
<name>A0A315ZJR4_SEDFL</name>